<dbReference type="PROSITE" id="PS51141">
    <property type="entry name" value="ZF_SBP"/>
    <property type="match status" value="1"/>
</dbReference>
<dbReference type="EMBL" id="MVGT01004285">
    <property type="protein sequence ID" value="OVA00925.1"/>
    <property type="molecule type" value="Genomic_DNA"/>
</dbReference>
<dbReference type="OrthoDB" id="514967at2759"/>
<gene>
    <name evidence="7" type="ORF">BVC80_9081g90</name>
</gene>
<evidence type="ECO:0000313" key="8">
    <source>
        <dbReference type="Proteomes" id="UP000195402"/>
    </source>
</evidence>
<sequence length="204" mass="23114">MMNNITSDGGICSNNNSNPSMVSFVGLECNNQKQYGDWETSTHTPTTTNNNNNNASNPNFINPTTNIFDHNFNYPHSSSSSTFASNFNPFSQFPDYPSSNFFKKQEGLDGGLYYNSTDRGIGLNLGHRTYFSSTESTMMDRLIRRPRGFYLENQVPRCQAEGCMIDLTNAKHYHRRHKVCEFHSKATKVVAGGLEQRFCQQCSR</sequence>
<dbReference type="OMA" id="WHTSSHN"/>
<dbReference type="PANTHER" id="PTHR31251:SF169">
    <property type="entry name" value="SQUAMOSA PROMOTER-BINDING-LIKE PROTEIN 8"/>
    <property type="match status" value="1"/>
</dbReference>
<evidence type="ECO:0000259" key="6">
    <source>
        <dbReference type="PROSITE" id="PS51141"/>
    </source>
</evidence>
<dbReference type="PANTHER" id="PTHR31251">
    <property type="entry name" value="SQUAMOSA PROMOTER-BINDING-LIKE PROTEIN 4"/>
    <property type="match status" value="1"/>
</dbReference>
<keyword evidence="8" id="KW-1185">Reference proteome</keyword>
<dbReference type="Gene3D" id="4.10.1100.10">
    <property type="entry name" value="Transcription factor, SBP-box domain"/>
    <property type="match status" value="1"/>
</dbReference>
<organism evidence="7 8">
    <name type="scientific">Macleaya cordata</name>
    <name type="common">Five-seeded plume-poppy</name>
    <name type="synonym">Bocconia cordata</name>
    <dbReference type="NCBI Taxonomy" id="56857"/>
    <lineage>
        <taxon>Eukaryota</taxon>
        <taxon>Viridiplantae</taxon>
        <taxon>Streptophyta</taxon>
        <taxon>Embryophyta</taxon>
        <taxon>Tracheophyta</taxon>
        <taxon>Spermatophyta</taxon>
        <taxon>Magnoliopsida</taxon>
        <taxon>Ranunculales</taxon>
        <taxon>Papaveraceae</taxon>
        <taxon>Papaveroideae</taxon>
        <taxon>Macleaya</taxon>
    </lineage>
</organism>
<accession>A0A200PRU4</accession>
<dbReference type="Pfam" id="PF03110">
    <property type="entry name" value="SBP"/>
    <property type="match status" value="1"/>
</dbReference>
<evidence type="ECO:0000256" key="3">
    <source>
        <dbReference type="ARBA" id="ARBA00022833"/>
    </source>
</evidence>
<evidence type="ECO:0000256" key="4">
    <source>
        <dbReference type="PROSITE-ProRule" id="PRU00470"/>
    </source>
</evidence>
<feature type="region of interest" description="Disordered" evidence="5">
    <location>
        <begin position="36"/>
        <end position="62"/>
    </location>
</feature>
<name>A0A200PRU4_MACCD</name>
<feature type="compositionally biased region" description="Low complexity" evidence="5">
    <location>
        <begin position="41"/>
        <end position="62"/>
    </location>
</feature>
<evidence type="ECO:0000256" key="1">
    <source>
        <dbReference type="ARBA" id="ARBA00022723"/>
    </source>
</evidence>
<proteinExistence type="predicted"/>
<dbReference type="InterPro" id="IPR044817">
    <property type="entry name" value="SBP-like"/>
</dbReference>
<keyword evidence="3" id="KW-0862">Zinc</keyword>
<evidence type="ECO:0000256" key="2">
    <source>
        <dbReference type="ARBA" id="ARBA00022771"/>
    </source>
</evidence>
<dbReference type="InterPro" id="IPR004333">
    <property type="entry name" value="SBP_dom"/>
</dbReference>
<feature type="domain" description="SBP-type" evidence="6">
    <location>
        <begin position="155"/>
        <end position="204"/>
    </location>
</feature>
<keyword evidence="1" id="KW-0479">Metal-binding</keyword>
<protein>
    <submittedName>
        <fullName evidence="7">Transcription factor</fullName>
    </submittedName>
</protein>
<dbReference type="STRING" id="56857.A0A200PRU4"/>
<dbReference type="AlphaFoldDB" id="A0A200PRU4"/>
<evidence type="ECO:0000313" key="7">
    <source>
        <dbReference type="EMBL" id="OVA00925.1"/>
    </source>
</evidence>
<dbReference type="Proteomes" id="UP000195402">
    <property type="component" value="Unassembled WGS sequence"/>
</dbReference>
<dbReference type="GO" id="GO:0005634">
    <property type="term" value="C:nucleus"/>
    <property type="evidence" value="ECO:0007669"/>
    <property type="project" value="InterPro"/>
</dbReference>
<reference evidence="7 8" key="1">
    <citation type="journal article" date="2017" name="Mol. Plant">
        <title>The Genome of Medicinal Plant Macleaya cordata Provides New Insights into Benzylisoquinoline Alkaloids Metabolism.</title>
        <authorList>
            <person name="Liu X."/>
            <person name="Liu Y."/>
            <person name="Huang P."/>
            <person name="Ma Y."/>
            <person name="Qing Z."/>
            <person name="Tang Q."/>
            <person name="Cao H."/>
            <person name="Cheng P."/>
            <person name="Zheng Y."/>
            <person name="Yuan Z."/>
            <person name="Zhou Y."/>
            <person name="Liu J."/>
            <person name="Tang Z."/>
            <person name="Zhuo Y."/>
            <person name="Zhang Y."/>
            <person name="Yu L."/>
            <person name="Huang J."/>
            <person name="Yang P."/>
            <person name="Peng Q."/>
            <person name="Zhang J."/>
            <person name="Jiang W."/>
            <person name="Zhang Z."/>
            <person name="Lin K."/>
            <person name="Ro D.K."/>
            <person name="Chen X."/>
            <person name="Xiong X."/>
            <person name="Shang Y."/>
            <person name="Huang S."/>
            <person name="Zeng J."/>
        </authorList>
    </citation>
    <scope>NUCLEOTIDE SEQUENCE [LARGE SCALE GENOMIC DNA]</scope>
    <source>
        <strain evidence="8">cv. BLH2017</strain>
        <tissue evidence="7">Root</tissue>
    </source>
</reference>
<dbReference type="InParanoid" id="A0A200PRU4"/>
<keyword evidence="2 4" id="KW-0863">Zinc-finger</keyword>
<dbReference type="GO" id="GO:0008270">
    <property type="term" value="F:zinc ion binding"/>
    <property type="evidence" value="ECO:0007669"/>
    <property type="project" value="UniProtKB-KW"/>
</dbReference>
<evidence type="ECO:0000256" key="5">
    <source>
        <dbReference type="SAM" id="MobiDB-lite"/>
    </source>
</evidence>
<comment type="caution">
    <text evidence="7">The sequence shown here is derived from an EMBL/GenBank/DDBJ whole genome shotgun (WGS) entry which is preliminary data.</text>
</comment>
<dbReference type="SUPFAM" id="SSF103612">
    <property type="entry name" value="SBT domain"/>
    <property type="match status" value="1"/>
</dbReference>
<dbReference type="GO" id="GO:0003677">
    <property type="term" value="F:DNA binding"/>
    <property type="evidence" value="ECO:0007669"/>
    <property type="project" value="InterPro"/>
</dbReference>
<dbReference type="InterPro" id="IPR036893">
    <property type="entry name" value="SBP_sf"/>
</dbReference>